<organism evidence="9 10">
    <name type="scientific">Peromyscus maniculatus bairdii</name>
    <name type="common">Prairie deer mouse</name>
    <dbReference type="NCBI Taxonomy" id="230844"/>
    <lineage>
        <taxon>Eukaryota</taxon>
        <taxon>Metazoa</taxon>
        <taxon>Chordata</taxon>
        <taxon>Craniata</taxon>
        <taxon>Vertebrata</taxon>
        <taxon>Euteleostomi</taxon>
        <taxon>Mammalia</taxon>
        <taxon>Eutheria</taxon>
        <taxon>Euarchontoglires</taxon>
        <taxon>Glires</taxon>
        <taxon>Rodentia</taxon>
        <taxon>Myomorpha</taxon>
        <taxon>Muroidea</taxon>
        <taxon>Cricetidae</taxon>
        <taxon>Neotominae</taxon>
        <taxon>Peromyscus</taxon>
    </lineage>
</organism>
<reference evidence="9" key="3">
    <citation type="submission" date="2025-09" db="UniProtKB">
        <authorList>
            <consortium name="Ensembl"/>
        </authorList>
    </citation>
    <scope>IDENTIFICATION</scope>
</reference>
<dbReference type="Ensembl" id="ENSPEMT00000025764.2">
    <property type="protein sequence ID" value="ENSPEMP00000030326.1"/>
    <property type="gene ID" value="ENSPEMG00000019063.2"/>
</dbReference>
<evidence type="ECO:0000256" key="6">
    <source>
        <dbReference type="ARBA" id="ARBA00023157"/>
    </source>
</evidence>
<dbReference type="GO" id="GO:0005126">
    <property type="term" value="F:cytokine receptor binding"/>
    <property type="evidence" value="ECO:0007669"/>
    <property type="project" value="InterPro"/>
</dbReference>
<evidence type="ECO:0000313" key="9">
    <source>
        <dbReference type="Ensembl" id="ENSPEMP00000030326.1"/>
    </source>
</evidence>
<evidence type="ECO:0000256" key="7">
    <source>
        <dbReference type="RuleBase" id="RU000436"/>
    </source>
</evidence>
<dbReference type="GO" id="GO:0005615">
    <property type="term" value="C:extracellular space"/>
    <property type="evidence" value="ECO:0007669"/>
    <property type="project" value="UniProtKB-KW"/>
</dbReference>
<reference evidence="9" key="2">
    <citation type="submission" date="2025-08" db="UniProtKB">
        <authorList>
            <consortium name="Ensembl"/>
        </authorList>
    </citation>
    <scope>IDENTIFICATION</scope>
</reference>
<keyword evidence="5 7" id="KW-0051">Antiviral defense</keyword>
<dbReference type="InterPro" id="IPR000471">
    <property type="entry name" value="Interferon_alpha/beta/delta"/>
</dbReference>
<feature type="chain" id="PRO_5034110195" evidence="8">
    <location>
        <begin position="19"/>
        <end position="196"/>
    </location>
</feature>
<protein>
    <submittedName>
        <fullName evidence="9">Interferon alpha-6-like</fullName>
    </submittedName>
</protein>
<dbReference type="GO" id="GO:0005125">
    <property type="term" value="F:cytokine activity"/>
    <property type="evidence" value="ECO:0007669"/>
    <property type="project" value="UniProtKB-KW"/>
</dbReference>
<keyword evidence="3 7" id="KW-0202">Cytokine</keyword>
<evidence type="ECO:0000256" key="3">
    <source>
        <dbReference type="ARBA" id="ARBA00022514"/>
    </source>
</evidence>
<reference evidence="10" key="1">
    <citation type="submission" date="2018-10" db="EMBL/GenBank/DDBJ databases">
        <title>Improved assembly of the deer mouse Peromyscus maniculatus genome.</title>
        <authorList>
            <person name="Lassance J.-M."/>
            <person name="Hoekstra H.E."/>
        </authorList>
    </citation>
    <scope>NUCLEOTIDE SEQUENCE [LARGE SCALE GENOMIC DNA]</scope>
</reference>
<dbReference type="Pfam" id="PF00143">
    <property type="entry name" value="Interferon"/>
    <property type="match status" value="1"/>
</dbReference>
<evidence type="ECO:0000256" key="4">
    <source>
        <dbReference type="ARBA" id="ARBA00022525"/>
    </source>
</evidence>
<dbReference type="SMART" id="SM00076">
    <property type="entry name" value="IFabd"/>
    <property type="match status" value="1"/>
</dbReference>
<feature type="signal peptide" evidence="8">
    <location>
        <begin position="1"/>
        <end position="18"/>
    </location>
</feature>
<keyword evidence="6" id="KW-1015">Disulfide bond</keyword>
<evidence type="ECO:0000256" key="2">
    <source>
        <dbReference type="ARBA" id="ARBA00011033"/>
    </source>
</evidence>
<keyword evidence="10" id="KW-1185">Reference proteome</keyword>
<evidence type="ECO:0000256" key="8">
    <source>
        <dbReference type="SAM" id="SignalP"/>
    </source>
</evidence>
<dbReference type="Proteomes" id="UP000694547">
    <property type="component" value="Unassembled WGS sequence"/>
</dbReference>
<accession>A0A8C8UJN1</accession>
<dbReference type="GeneTree" id="ENSGT01000000214430"/>
<dbReference type="PRINTS" id="PR00266">
    <property type="entry name" value="INTERFERONAB"/>
</dbReference>
<dbReference type="PANTHER" id="PTHR11691:SF37">
    <property type="entry name" value="INTERFERON OMEGA-1"/>
    <property type="match status" value="1"/>
</dbReference>
<dbReference type="Gene3D" id="1.20.1250.10">
    <property type="match status" value="1"/>
</dbReference>
<evidence type="ECO:0000313" key="10">
    <source>
        <dbReference type="Proteomes" id="UP000694547"/>
    </source>
</evidence>
<dbReference type="SUPFAM" id="SSF47266">
    <property type="entry name" value="4-helical cytokines"/>
    <property type="match status" value="1"/>
</dbReference>
<dbReference type="AlphaFoldDB" id="A0A8C8UJN1"/>
<sequence>MVPVLPLVLGVMLGCSTACSLDRGASWSLRLQRGETARLLGQLKSLPGHQCLRDRMDFRCPWKKGRISQGEQKEEDATCCHSEMLRQLLQLFATEASRDAWAERPLGQLVTSLLSGLEALEGRAAEPSPACASPLAMAIRTYFWGISRYLQAKGYSPCSWEIIRAEMQVALRTFPVPAERNPKKRRRSMEESPPLR</sequence>
<dbReference type="PANTHER" id="PTHR11691">
    <property type="entry name" value="TYPE I INTERFERON"/>
    <property type="match status" value="1"/>
</dbReference>
<evidence type="ECO:0000256" key="1">
    <source>
        <dbReference type="ARBA" id="ARBA00004613"/>
    </source>
</evidence>
<keyword evidence="4" id="KW-0964">Secreted</keyword>
<name>A0A8C8UJN1_PERMB</name>
<keyword evidence="8" id="KW-0732">Signal</keyword>
<evidence type="ECO:0000256" key="5">
    <source>
        <dbReference type="ARBA" id="ARBA00023118"/>
    </source>
</evidence>
<dbReference type="GO" id="GO:0051607">
    <property type="term" value="P:defense response to virus"/>
    <property type="evidence" value="ECO:0007669"/>
    <property type="project" value="UniProtKB-KW"/>
</dbReference>
<comment type="subcellular location">
    <subcellularLocation>
        <location evidence="1">Secreted</location>
    </subcellularLocation>
</comment>
<proteinExistence type="inferred from homology"/>
<comment type="similarity">
    <text evidence="2 7">Belongs to the alpha/beta interferon family.</text>
</comment>
<dbReference type="InterPro" id="IPR009079">
    <property type="entry name" value="4_helix_cytokine-like_core"/>
</dbReference>